<dbReference type="EMBL" id="CACVKT020003845">
    <property type="protein sequence ID" value="CAC5386256.1"/>
    <property type="molecule type" value="Genomic_DNA"/>
</dbReference>
<dbReference type="OrthoDB" id="6158468at2759"/>
<proteinExistence type="predicted"/>
<protein>
    <submittedName>
        <fullName evidence="1">Uncharacterized protein</fullName>
    </submittedName>
</protein>
<dbReference type="Proteomes" id="UP000507470">
    <property type="component" value="Unassembled WGS sequence"/>
</dbReference>
<organism evidence="1 2">
    <name type="scientific">Mytilus coruscus</name>
    <name type="common">Sea mussel</name>
    <dbReference type="NCBI Taxonomy" id="42192"/>
    <lineage>
        <taxon>Eukaryota</taxon>
        <taxon>Metazoa</taxon>
        <taxon>Spiralia</taxon>
        <taxon>Lophotrochozoa</taxon>
        <taxon>Mollusca</taxon>
        <taxon>Bivalvia</taxon>
        <taxon>Autobranchia</taxon>
        <taxon>Pteriomorphia</taxon>
        <taxon>Mytilida</taxon>
        <taxon>Mytiloidea</taxon>
        <taxon>Mytilidae</taxon>
        <taxon>Mytilinae</taxon>
        <taxon>Mytilus</taxon>
    </lineage>
</organism>
<dbReference type="PANTHER" id="PTHR47018">
    <property type="entry name" value="CXC DOMAIN-CONTAINING PROTEIN-RELATED"/>
    <property type="match status" value="1"/>
</dbReference>
<reference evidence="1 2" key="1">
    <citation type="submission" date="2020-06" db="EMBL/GenBank/DDBJ databases">
        <authorList>
            <person name="Li R."/>
            <person name="Bekaert M."/>
        </authorList>
    </citation>
    <scope>NUCLEOTIDE SEQUENCE [LARGE SCALE GENOMIC DNA]</scope>
    <source>
        <strain evidence="2">wild</strain>
    </source>
</reference>
<evidence type="ECO:0000313" key="2">
    <source>
        <dbReference type="Proteomes" id="UP000507470"/>
    </source>
</evidence>
<sequence length="196" mass="21890">MSEAEDLSNEQTSKITRHSCGESTRATTEGCFFCGDVSDDLHDASTFMIDKRVRECALEIQDTVRLAKLSVGDLISQEAKYHDKCLIKLYNKASGQTPKTKKESQETVIHGIVLAKLIEYIDGSRSGTDIVPIFKLADLAKLNSKRLEQLEVFIEGRINTTHLKNRILAAIPDLQSHKQGRDVLLIFNKDVGETLL</sequence>
<keyword evidence="2" id="KW-1185">Reference proteome</keyword>
<dbReference type="PANTHER" id="PTHR47018:SF1">
    <property type="entry name" value="TESMIN_TSO1-LIKE CXC DOMAIN-CONTAINING PROTEIN"/>
    <property type="match status" value="1"/>
</dbReference>
<name>A0A6J8BRV3_MYTCO</name>
<dbReference type="AlphaFoldDB" id="A0A6J8BRV3"/>
<evidence type="ECO:0000313" key="1">
    <source>
        <dbReference type="EMBL" id="CAC5386256.1"/>
    </source>
</evidence>
<accession>A0A6J8BRV3</accession>
<gene>
    <name evidence="1" type="ORF">MCOR_21714</name>
</gene>